<name>A0A179T294_9BACI</name>
<keyword evidence="1" id="KW-0812">Transmembrane</keyword>
<proteinExistence type="predicted"/>
<reference evidence="4" key="1">
    <citation type="submission" date="2016-04" db="EMBL/GenBank/DDBJ databases">
        <authorList>
            <person name="Lyu Z."/>
            <person name="Lyu W."/>
        </authorList>
    </citation>
    <scope>NUCLEOTIDE SEQUENCE [LARGE SCALE GENOMIC DNA]</scope>
    <source>
        <strain evidence="4">C44</strain>
    </source>
</reference>
<organism evidence="3 4">
    <name type="scientific">Metabacillus litoralis</name>
    <dbReference type="NCBI Taxonomy" id="152268"/>
    <lineage>
        <taxon>Bacteria</taxon>
        <taxon>Bacillati</taxon>
        <taxon>Bacillota</taxon>
        <taxon>Bacilli</taxon>
        <taxon>Bacillales</taxon>
        <taxon>Bacillaceae</taxon>
        <taxon>Metabacillus</taxon>
    </lineage>
</organism>
<evidence type="ECO:0000313" key="4">
    <source>
        <dbReference type="Proteomes" id="UP000078534"/>
    </source>
</evidence>
<dbReference type="AlphaFoldDB" id="A0A179T294"/>
<evidence type="ECO:0000313" key="3">
    <source>
        <dbReference type="EMBL" id="OAS87764.1"/>
    </source>
</evidence>
<dbReference type="InterPro" id="IPR007349">
    <property type="entry name" value="DUF418"/>
</dbReference>
<comment type="caution">
    <text evidence="3">The sequence shown here is derived from an EMBL/GenBank/DDBJ whole genome shotgun (WGS) entry which is preliminary data.</text>
</comment>
<keyword evidence="1" id="KW-1133">Transmembrane helix</keyword>
<dbReference type="RefSeq" id="WP_066329434.1">
    <property type="nucleotide sequence ID" value="NZ_LWSG01000007.1"/>
</dbReference>
<evidence type="ECO:0000256" key="1">
    <source>
        <dbReference type="SAM" id="Phobius"/>
    </source>
</evidence>
<accession>A0A179T294</accession>
<dbReference type="EMBL" id="LWSG01000007">
    <property type="protein sequence ID" value="OAS87764.1"/>
    <property type="molecule type" value="Genomic_DNA"/>
</dbReference>
<keyword evidence="4" id="KW-1185">Reference proteome</keyword>
<dbReference type="STRING" id="152268.A6K24_18670"/>
<dbReference type="Proteomes" id="UP000078534">
    <property type="component" value="Unassembled WGS sequence"/>
</dbReference>
<protein>
    <recommendedName>
        <fullName evidence="2">DUF418 domain-containing protein</fullName>
    </recommendedName>
</protein>
<sequence>MFVIILAPYAGGLGGEISQLESDLIAVFVWVLSVFVANYMHQRSIRGPFETILRKKSTI</sequence>
<gene>
    <name evidence="3" type="ORF">A6K24_18670</name>
</gene>
<evidence type="ECO:0000259" key="2">
    <source>
        <dbReference type="Pfam" id="PF04235"/>
    </source>
</evidence>
<dbReference type="Pfam" id="PF04235">
    <property type="entry name" value="DUF418"/>
    <property type="match status" value="1"/>
</dbReference>
<feature type="transmembrane region" description="Helical" evidence="1">
    <location>
        <begin position="24"/>
        <end position="40"/>
    </location>
</feature>
<feature type="domain" description="DUF418" evidence="2">
    <location>
        <begin position="2"/>
        <end position="55"/>
    </location>
</feature>
<keyword evidence="1" id="KW-0472">Membrane</keyword>